<protein>
    <submittedName>
        <fullName evidence="2">Uncharacterized protein</fullName>
    </submittedName>
</protein>
<comment type="caution">
    <text evidence="2">The sequence shown here is derived from an EMBL/GenBank/DDBJ whole genome shotgun (WGS) entry which is preliminary data.</text>
</comment>
<name>A0A8H7TXP9_9APHY</name>
<reference evidence="2" key="2">
    <citation type="journal article" name="Front. Microbiol.">
        <title>Degradative Capacity of Two Strains of Rhodonia placenta: From Phenotype to Genotype.</title>
        <authorList>
            <person name="Kolle M."/>
            <person name="Horta M.A.C."/>
            <person name="Nowrousian M."/>
            <person name="Ohm R.A."/>
            <person name="Benz J.P."/>
            <person name="Pilgard A."/>
        </authorList>
    </citation>
    <scope>NUCLEOTIDE SEQUENCE</scope>
    <source>
        <strain evidence="2">FPRL280</strain>
    </source>
</reference>
<evidence type="ECO:0000256" key="1">
    <source>
        <dbReference type="SAM" id="Phobius"/>
    </source>
</evidence>
<keyword evidence="1" id="KW-0472">Membrane</keyword>
<organism evidence="2 3">
    <name type="scientific">Rhodonia placenta</name>
    <dbReference type="NCBI Taxonomy" id="104341"/>
    <lineage>
        <taxon>Eukaryota</taxon>
        <taxon>Fungi</taxon>
        <taxon>Dikarya</taxon>
        <taxon>Basidiomycota</taxon>
        <taxon>Agaricomycotina</taxon>
        <taxon>Agaricomycetes</taxon>
        <taxon>Polyporales</taxon>
        <taxon>Adustoporiaceae</taxon>
        <taxon>Rhodonia</taxon>
    </lineage>
</organism>
<dbReference type="EMBL" id="JADOXO010000458">
    <property type="protein sequence ID" value="KAF9804058.1"/>
    <property type="molecule type" value="Genomic_DNA"/>
</dbReference>
<keyword evidence="1" id="KW-1133">Transmembrane helix</keyword>
<reference evidence="2" key="1">
    <citation type="submission" date="2020-11" db="EMBL/GenBank/DDBJ databases">
        <authorList>
            <person name="Koelle M."/>
            <person name="Horta M.A.C."/>
            <person name="Nowrousian M."/>
            <person name="Ohm R.A."/>
            <person name="Benz P."/>
            <person name="Pilgard A."/>
        </authorList>
    </citation>
    <scope>NUCLEOTIDE SEQUENCE</scope>
    <source>
        <strain evidence="2">FPRL280</strain>
    </source>
</reference>
<evidence type="ECO:0000313" key="2">
    <source>
        <dbReference type="EMBL" id="KAF9804058.1"/>
    </source>
</evidence>
<evidence type="ECO:0000313" key="3">
    <source>
        <dbReference type="Proteomes" id="UP000639403"/>
    </source>
</evidence>
<feature type="transmembrane region" description="Helical" evidence="1">
    <location>
        <begin position="43"/>
        <end position="64"/>
    </location>
</feature>
<gene>
    <name evidence="2" type="ORF">IEO21_09478</name>
</gene>
<dbReference type="Proteomes" id="UP000639403">
    <property type="component" value="Unassembled WGS sequence"/>
</dbReference>
<accession>A0A8H7TXP9</accession>
<dbReference type="AlphaFoldDB" id="A0A8H7TXP9"/>
<keyword evidence="1" id="KW-0812">Transmembrane</keyword>
<sequence>MLQIQARKAAFGNPARSTLARQNWSVRFDLTLRGKPDRNSLPAVSRLALTVITALSLIAVDTIWDGRRLSITVDVVLLTVTTFTLTMSASSLTVKKYYNETKDHMLKYMCSLSLSV</sequence>
<feature type="transmembrane region" description="Helical" evidence="1">
    <location>
        <begin position="76"/>
        <end position="98"/>
    </location>
</feature>
<proteinExistence type="predicted"/>